<dbReference type="RefSeq" id="WP_127082304.1">
    <property type="nucleotide sequence ID" value="NZ_RSCL01000009.1"/>
</dbReference>
<evidence type="ECO:0008006" key="4">
    <source>
        <dbReference type="Google" id="ProtNLM"/>
    </source>
</evidence>
<dbReference type="AlphaFoldDB" id="A0A3S1D7M6"/>
<feature type="transmembrane region" description="Helical" evidence="1">
    <location>
        <begin position="126"/>
        <end position="148"/>
    </location>
</feature>
<dbReference type="Proteomes" id="UP000271624">
    <property type="component" value="Unassembled WGS sequence"/>
</dbReference>
<reference evidence="2" key="2">
    <citation type="journal article" date="2019" name="Genome Biol. Evol.">
        <title>Day and night: Metabolic profiles and evolutionary relationships of six axenic non-marine cyanobacteria.</title>
        <authorList>
            <person name="Will S.E."/>
            <person name="Henke P."/>
            <person name="Boedeker C."/>
            <person name="Huang S."/>
            <person name="Brinkmann H."/>
            <person name="Rohde M."/>
            <person name="Jarek M."/>
            <person name="Friedl T."/>
            <person name="Seufert S."/>
            <person name="Schumacher M."/>
            <person name="Overmann J."/>
            <person name="Neumann-Schaal M."/>
            <person name="Petersen J."/>
        </authorList>
    </citation>
    <scope>NUCLEOTIDE SEQUENCE [LARGE SCALE GENOMIC DNA]</scope>
    <source>
        <strain evidence="2">PCC 7102</strain>
    </source>
</reference>
<comment type="caution">
    <text evidence="2">The sequence shown here is derived from an EMBL/GenBank/DDBJ whole genome shotgun (WGS) entry which is preliminary data.</text>
</comment>
<keyword evidence="3" id="KW-1185">Reference proteome</keyword>
<evidence type="ECO:0000256" key="1">
    <source>
        <dbReference type="SAM" id="Phobius"/>
    </source>
</evidence>
<keyword evidence="1" id="KW-0472">Membrane</keyword>
<name>A0A3S1D7M6_9CYAN</name>
<keyword evidence="1" id="KW-1133">Transmembrane helix</keyword>
<reference evidence="2" key="1">
    <citation type="submission" date="2018-12" db="EMBL/GenBank/DDBJ databases">
        <authorList>
            <person name="Will S."/>
            <person name="Neumann-Schaal M."/>
            <person name="Henke P."/>
        </authorList>
    </citation>
    <scope>NUCLEOTIDE SEQUENCE</scope>
    <source>
        <strain evidence="2">PCC 7102</strain>
    </source>
</reference>
<protein>
    <recommendedName>
        <fullName evidence="4">HXXEE domain-containing protein</fullName>
    </recommendedName>
</protein>
<gene>
    <name evidence="2" type="ORF">DSM106972_038650</name>
</gene>
<feature type="transmembrane region" description="Helical" evidence="1">
    <location>
        <begin position="7"/>
        <end position="25"/>
    </location>
</feature>
<dbReference type="OrthoDB" id="514504at2"/>
<dbReference type="Pfam" id="PF13787">
    <property type="entry name" value="HXXEE"/>
    <property type="match status" value="1"/>
</dbReference>
<feature type="transmembrane region" description="Helical" evidence="1">
    <location>
        <begin position="56"/>
        <end position="80"/>
    </location>
</feature>
<sequence>MINSQHFLFDISISVLAIAIIVHTVDEAWFGAEQKALSDWRTFIFNRALFLDNLPIFISVIGAALAGWQWGIVGGILPAIGVTHTLLDHLGLSWKTQKLRPGSWTGLLLLLPLSLGFYALSYTDRILTFHELLISSAIGLAISIWLLWMTKQELVKHP</sequence>
<dbReference type="InterPro" id="IPR025671">
    <property type="entry name" value="HXXEE"/>
</dbReference>
<evidence type="ECO:0000313" key="3">
    <source>
        <dbReference type="Proteomes" id="UP000271624"/>
    </source>
</evidence>
<proteinExistence type="predicted"/>
<evidence type="ECO:0000313" key="2">
    <source>
        <dbReference type="EMBL" id="RUT05044.1"/>
    </source>
</evidence>
<keyword evidence="1" id="KW-0812">Transmembrane</keyword>
<organism evidence="2 3">
    <name type="scientific">Dulcicalothrix desertica PCC 7102</name>
    <dbReference type="NCBI Taxonomy" id="232991"/>
    <lineage>
        <taxon>Bacteria</taxon>
        <taxon>Bacillati</taxon>
        <taxon>Cyanobacteriota</taxon>
        <taxon>Cyanophyceae</taxon>
        <taxon>Nostocales</taxon>
        <taxon>Calotrichaceae</taxon>
        <taxon>Dulcicalothrix</taxon>
    </lineage>
</organism>
<dbReference type="EMBL" id="RSCL01000009">
    <property type="protein sequence ID" value="RUT05044.1"/>
    <property type="molecule type" value="Genomic_DNA"/>
</dbReference>
<accession>A0A3S1D7M6</accession>
<feature type="transmembrane region" description="Helical" evidence="1">
    <location>
        <begin position="101"/>
        <end position="120"/>
    </location>
</feature>